<name>A0A5E4PR39_9NEOP</name>
<evidence type="ECO:0000313" key="2">
    <source>
        <dbReference type="EMBL" id="VVC87783.1"/>
    </source>
</evidence>
<dbReference type="AlphaFoldDB" id="A0A5E4PR39"/>
<protein>
    <submittedName>
        <fullName evidence="2">Uncharacterized protein</fullName>
    </submittedName>
</protein>
<feature type="compositionally biased region" description="Basic and acidic residues" evidence="1">
    <location>
        <begin position="20"/>
        <end position="33"/>
    </location>
</feature>
<feature type="region of interest" description="Disordered" evidence="1">
    <location>
        <begin position="60"/>
        <end position="80"/>
    </location>
</feature>
<evidence type="ECO:0000256" key="1">
    <source>
        <dbReference type="SAM" id="MobiDB-lite"/>
    </source>
</evidence>
<gene>
    <name evidence="2" type="ORF">LSINAPIS_LOCUS1310</name>
</gene>
<evidence type="ECO:0000313" key="3">
    <source>
        <dbReference type="Proteomes" id="UP000324832"/>
    </source>
</evidence>
<proteinExistence type="predicted"/>
<keyword evidence="3" id="KW-1185">Reference proteome</keyword>
<organism evidence="2 3">
    <name type="scientific">Leptidea sinapis</name>
    <dbReference type="NCBI Taxonomy" id="189913"/>
    <lineage>
        <taxon>Eukaryota</taxon>
        <taxon>Metazoa</taxon>
        <taxon>Ecdysozoa</taxon>
        <taxon>Arthropoda</taxon>
        <taxon>Hexapoda</taxon>
        <taxon>Insecta</taxon>
        <taxon>Pterygota</taxon>
        <taxon>Neoptera</taxon>
        <taxon>Endopterygota</taxon>
        <taxon>Lepidoptera</taxon>
        <taxon>Glossata</taxon>
        <taxon>Ditrysia</taxon>
        <taxon>Papilionoidea</taxon>
        <taxon>Pieridae</taxon>
        <taxon>Dismorphiinae</taxon>
        <taxon>Leptidea</taxon>
    </lineage>
</organism>
<sequence>MILADKSGYELDNFQMSDPSDIHTTIRTDDNERPSSSSPDVVEIRIPHICITISDEESNESRAAVRTPLPDTERSSSPDVVEIRIPHECIVISDEESNNEALRDRLVFGSSDLDCQKKVIKIGDQSLEEVIDAC</sequence>
<feature type="region of interest" description="Disordered" evidence="1">
    <location>
        <begin position="13"/>
        <end position="40"/>
    </location>
</feature>
<dbReference type="EMBL" id="FZQP02000193">
    <property type="protein sequence ID" value="VVC87783.1"/>
    <property type="molecule type" value="Genomic_DNA"/>
</dbReference>
<reference evidence="2 3" key="1">
    <citation type="submission" date="2017-07" db="EMBL/GenBank/DDBJ databases">
        <authorList>
            <person name="Talla V."/>
            <person name="Backstrom N."/>
        </authorList>
    </citation>
    <scope>NUCLEOTIDE SEQUENCE [LARGE SCALE GENOMIC DNA]</scope>
</reference>
<dbReference type="Proteomes" id="UP000324832">
    <property type="component" value="Unassembled WGS sequence"/>
</dbReference>
<accession>A0A5E4PR39</accession>
<feature type="compositionally biased region" description="Basic and acidic residues" evidence="1">
    <location>
        <begin position="71"/>
        <end position="80"/>
    </location>
</feature>